<name>A0ABQ6TRY6_9BACT</name>
<accession>A0ABQ6TRY6</accession>
<proteinExistence type="predicted"/>
<protein>
    <submittedName>
        <fullName evidence="1">N-acyl homoserine lactonase</fullName>
    </submittedName>
</protein>
<dbReference type="Proteomes" id="UP000798046">
    <property type="component" value="Unassembled WGS sequence"/>
</dbReference>
<evidence type="ECO:0000313" key="1">
    <source>
        <dbReference type="EMBL" id="KAB0671801.1"/>
    </source>
</evidence>
<reference evidence="1 2" key="1">
    <citation type="journal article" date="2020" name="Microorganisms">
        <title>Description of Three Novel Members in the Family Geobacteraceae, Oryzomonas japonicum gen. nov., sp. nov., Oryzomonas sagensis sp. nov., and Oryzomonas ruber sp. nov.</title>
        <authorList>
            <person name="Xu Z."/>
            <person name="Masuda Y."/>
            <person name="Hayakawa C."/>
            <person name="Ushijima N."/>
            <person name="Kawano K."/>
            <person name="Shiratori Y."/>
            <person name="Senoo K."/>
            <person name="Itoh H."/>
        </authorList>
    </citation>
    <scope>NUCLEOTIDE SEQUENCE [LARGE SCALE GENOMIC DNA]</scope>
    <source>
        <strain evidence="1 2">Red100</strain>
    </source>
</reference>
<dbReference type="RefSeq" id="WP_151155266.1">
    <property type="nucleotide sequence ID" value="NZ_VZRA01000001.1"/>
</dbReference>
<evidence type="ECO:0000313" key="2">
    <source>
        <dbReference type="Proteomes" id="UP000798046"/>
    </source>
</evidence>
<organism evidence="1 2">
    <name type="scientific">Oryzomonas sagensis</name>
    <dbReference type="NCBI Taxonomy" id="2603857"/>
    <lineage>
        <taxon>Bacteria</taxon>
        <taxon>Pseudomonadati</taxon>
        <taxon>Thermodesulfobacteriota</taxon>
        <taxon>Desulfuromonadia</taxon>
        <taxon>Geobacterales</taxon>
        <taxon>Geobacteraceae</taxon>
        <taxon>Oryzomonas</taxon>
    </lineage>
</organism>
<dbReference type="Pfam" id="PF07357">
    <property type="entry name" value="DRAT"/>
    <property type="match status" value="1"/>
</dbReference>
<dbReference type="EMBL" id="VZRA01000001">
    <property type="protein sequence ID" value="KAB0671801.1"/>
    <property type="molecule type" value="Genomic_DNA"/>
</dbReference>
<dbReference type="InterPro" id="IPR009953">
    <property type="entry name" value="DRA_trans"/>
</dbReference>
<sequence length="265" mass="30855">MENGSFNYCNLPPWVIASRHFNDNPQPLEIQGVKEGNRFLFEKLAAIASQEERALIFNDFMSVKFQLHNWQDQATDTARKSIKNSYLRFLRGWMMDSNSIEGAVLKRWVESRMGITPTFHRARISDIHSEAYFDFSVDVMKGSARTNAIQSQLDLLYEYCQYELVRKYPATKNIPLYRGTYDANEHSVLEQIGKREQIVRLNNLVSFTSDEERAWEFGSTVWRVEVPLSKIFFYNDLLPGSIMKGEGEYLIIGGEYRVRQVMCTL</sequence>
<keyword evidence="2" id="KW-1185">Reference proteome</keyword>
<gene>
    <name evidence="1" type="ORF">F6V30_04260</name>
</gene>
<comment type="caution">
    <text evidence="1">The sequence shown here is derived from an EMBL/GenBank/DDBJ whole genome shotgun (WGS) entry which is preliminary data.</text>
</comment>